<sequence>MLCTYVLLLFAYLIILSLSNQEEVCDQEHYYRILGISQTSDKREIKKAYRRESMRLSIDAPHHLIESETLRENERRLRMAHEAYHALMNGLETEGSYFFVERTD</sequence>
<name>A0A6V2B6L6_9STRA</name>
<gene>
    <name evidence="3" type="ORF">DBRI00130_LOCUS3709</name>
    <name evidence="4" type="ORF">DBRI00130_LOCUS3710</name>
</gene>
<feature type="chain" id="PRO_5035586293" description="J domain-containing protein" evidence="1">
    <location>
        <begin position="20"/>
        <end position="104"/>
    </location>
</feature>
<dbReference type="PRINTS" id="PR00625">
    <property type="entry name" value="JDOMAIN"/>
</dbReference>
<dbReference type="PROSITE" id="PS50076">
    <property type="entry name" value="DNAJ_2"/>
    <property type="match status" value="1"/>
</dbReference>
<proteinExistence type="predicted"/>
<dbReference type="Gene3D" id="1.10.287.110">
    <property type="entry name" value="DnaJ domain"/>
    <property type="match status" value="1"/>
</dbReference>
<dbReference type="AlphaFoldDB" id="A0A6V2B6L6"/>
<dbReference type="InterPro" id="IPR036869">
    <property type="entry name" value="J_dom_sf"/>
</dbReference>
<dbReference type="Pfam" id="PF00226">
    <property type="entry name" value="DnaJ"/>
    <property type="match status" value="1"/>
</dbReference>
<dbReference type="SUPFAM" id="SSF46565">
    <property type="entry name" value="Chaperone J-domain"/>
    <property type="match status" value="1"/>
</dbReference>
<evidence type="ECO:0000313" key="3">
    <source>
        <dbReference type="EMBL" id="CAE4585466.1"/>
    </source>
</evidence>
<dbReference type="EMBL" id="HBNS01004579">
    <property type="protein sequence ID" value="CAE4585468.1"/>
    <property type="molecule type" value="Transcribed_RNA"/>
</dbReference>
<organism evidence="3">
    <name type="scientific">Ditylum brightwellii</name>
    <dbReference type="NCBI Taxonomy" id="49249"/>
    <lineage>
        <taxon>Eukaryota</taxon>
        <taxon>Sar</taxon>
        <taxon>Stramenopiles</taxon>
        <taxon>Ochrophyta</taxon>
        <taxon>Bacillariophyta</taxon>
        <taxon>Mediophyceae</taxon>
        <taxon>Lithodesmiophycidae</taxon>
        <taxon>Lithodesmiales</taxon>
        <taxon>Lithodesmiaceae</taxon>
        <taxon>Ditylum</taxon>
    </lineage>
</organism>
<feature type="domain" description="J" evidence="2">
    <location>
        <begin position="29"/>
        <end position="104"/>
    </location>
</feature>
<protein>
    <recommendedName>
        <fullName evidence="2">J domain-containing protein</fullName>
    </recommendedName>
</protein>
<evidence type="ECO:0000313" key="4">
    <source>
        <dbReference type="EMBL" id="CAE4585468.1"/>
    </source>
</evidence>
<evidence type="ECO:0000259" key="2">
    <source>
        <dbReference type="PROSITE" id="PS50076"/>
    </source>
</evidence>
<reference evidence="3" key="1">
    <citation type="submission" date="2021-01" db="EMBL/GenBank/DDBJ databases">
        <authorList>
            <person name="Corre E."/>
            <person name="Pelletier E."/>
            <person name="Niang G."/>
            <person name="Scheremetjew M."/>
            <person name="Finn R."/>
            <person name="Kale V."/>
            <person name="Holt S."/>
            <person name="Cochrane G."/>
            <person name="Meng A."/>
            <person name="Brown T."/>
            <person name="Cohen L."/>
        </authorList>
    </citation>
    <scope>NUCLEOTIDE SEQUENCE</scope>
    <source>
        <strain evidence="3">GSO104</strain>
    </source>
</reference>
<evidence type="ECO:0000256" key="1">
    <source>
        <dbReference type="SAM" id="SignalP"/>
    </source>
</evidence>
<dbReference type="InterPro" id="IPR001623">
    <property type="entry name" value="DnaJ_domain"/>
</dbReference>
<dbReference type="EMBL" id="HBNS01004578">
    <property type="protein sequence ID" value="CAE4585466.1"/>
    <property type="molecule type" value="Transcribed_RNA"/>
</dbReference>
<feature type="signal peptide" evidence="1">
    <location>
        <begin position="1"/>
        <end position="19"/>
    </location>
</feature>
<accession>A0A6V2B6L6</accession>
<dbReference type="CDD" id="cd06257">
    <property type="entry name" value="DnaJ"/>
    <property type="match status" value="1"/>
</dbReference>
<keyword evidence="1" id="KW-0732">Signal</keyword>